<reference evidence="1" key="1">
    <citation type="submission" date="2022-06" db="EMBL/GenBank/DDBJ databases">
        <title>Complete genome sequences of two strains of the flax pathogen Septoria linicola.</title>
        <authorList>
            <person name="Lapalu N."/>
            <person name="Simon A."/>
            <person name="Demenou B."/>
            <person name="Paumier D."/>
            <person name="Guillot M.-P."/>
            <person name="Gout L."/>
            <person name="Valade R."/>
        </authorList>
    </citation>
    <scope>NUCLEOTIDE SEQUENCE</scope>
    <source>
        <strain evidence="1">SE15195</strain>
    </source>
</reference>
<keyword evidence="2" id="KW-1185">Reference proteome</keyword>
<name>A0A9Q9B4S6_9PEZI</name>
<gene>
    <name evidence="1" type="ORF">Slin15195_G122620</name>
</gene>
<evidence type="ECO:0000313" key="2">
    <source>
        <dbReference type="Proteomes" id="UP001056384"/>
    </source>
</evidence>
<dbReference type="PANTHER" id="PTHR42085">
    <property type="entry name" value="F-BOX DOMAIN-CONTAINING PROTEIN"/>
    <property type="match status" value="1"/>
</dbReference>
<dbReference type="OrthoDB" id="62952at2759"/>
<accession>A0A9Q9B4S6</accession>
<dbReference type="EMBL" id="CP099429">
    <property type="protein sequence ID" value="USW58943.1"/>
    <property type="molecule type" value="Genomic_DNA"/>
</dbReference>
<dbReference type="Proteomes" id="UP001056384">
    <property type="component" value="Chromosome 12"/>
</dbReference>
<organism evidence="1 2">
    <name type="scientific">Septoria linicola</name>
    <dbReference type="NCBI Taxonomy" id="215465"/>
    <lineage>
        <taxon>Eukaryota</taxon>
        <taxon>Fungi</taxon>
        <taxon>Dikarya</taxon>
        <taxon>Ascomycota</taxon>
        <taxon>Pezizomycotina</taxon>
        <taxon>Dothideomycetes</taxon>
        <taxon>Dothideomycetidae</taxon>
        <taxon>Mycosphaerellales</taxon>
        <taxon>Mycosphaerellaceae</taxon>
        <taxon>Septoria</taxon>
    </lineage>
</organism>
<dbReference type="InterPro" id="IPR038883">
    <property type="entry name" value="AN11006-like"/>
</dbReference>
<dbReference type="PANTHER" id="PTHR42085:SF8">
    <property type="entry name" value="F-BOX DOMAIN-CONTAINING PROTEIN"/>
    <property type="match status" value="1"/>
</dbReference>
<protein>
    <submittedName>
        <fullName evidence="1">Uncharacterized protein</fullName>
    </submittedName>
</protein>
<sequence length="213" mass="24264">MFAPDCSYSLLLDDLSFSFRVSTSNLSDTLMMPVEVDSAPHRVTRGVFDLPPELRIEIYETVLQEVGPVIVMVNDPSLPRHLYSSPRWDQWRLEPPWDAANLLRASRAVYAEAAPILYSINQFYFMEPSTANFWLTALGPLAVHIRDISIHSFTQDSDNSRKLALGRSKTWLMAMESVLYLESLTVIEDTMSVPGLARFLLPPCTRVVQRQRE</sequence>
<dbReference type="AlphaFoldDB" id="A0A9Q9B4S6"/>
<evidence type="ECO:0000313" key="1">
    <source>
        <dbReference type="EMBL" id="USW58943.1"/>
    </source>
</evidence>
<proteinExistence type="predicted"/>